<keyword evidence="5" id="KW-1185">Reference proteome</keyword>
<dbReference type="InterPro" id="IPR008584">
    <property type="entry name" value="CXXC_Zn-binding_euk"/>
</dbReference>
<dbReference type="GO" id="GO:0008270">
    <property type="term" value="F:zinc ion binding"/>
    <property type="evidence" value="ECO:0007669"/>
    <property type="project" value="TreeGrafter"/>
</dbReference>
<evidence type="ECO:0000313" key="4">
    <source>
        <dbReference type="EMBL" id="KAK1368981.1"/>
    </source>
</evidence>
<evidence type="ECO:0000256" key="3">
    <source>
        <dbReference type="ARBA" id="ARBA00022833"/>
    </source>
</evidence>
<keyword evidence="3" id="KW-0862">Zinc</keyword>
<dbReference type="PANTHER" id="PTHR12857:SF0">
    <property type="entry name" value="CXXC MOTIF CONTAINING ZINC BINDING PROTEIN"/>
    <property type="match status" value="1"/>
</dbReference>
<dbReference type="AlphaFoldDB" id="A0AAD8HLR4"/>
<reference evidence="4" key="1">
    <citation type="submission" date="2023-02" db="EMBL/GenBank/DDBJ databases">
        <title>Genome of toxic invasive species Heracleum sosnowskyi carries increased number of genes despite the absence of recent whole-genome duplications.</title>
        <authorList>
            <person name="Schelkunov M."/>
            <person name="Shtratnikova V."/>
            <person name="Makarenko M."/>
            <person name="Klepikova A."/>
            <person name="Omelchenko D."/>
            <person name="Novikova G."/>
            <person name="Obukhova E."/>
            <person name="Bogdanov V."/>
            <person name="Penin A."/>
            <person name="Logacheva M."/>
        </authorList>
    </citation>
    <scope>NUCLEOTIDE SEQUENCE</scope>
    <source>
        <strain evidence="4">Hsosn_3</strain>
        <tissue evidence="4">Leaf</tissue>
    </source>
</reference>
<organism evidence="4 5">
    <name type="scientific">Heracleum sosnowskyi</name>
    <dbReference type="NCBI Taxonomy" id="360622"/>
    <lineage>
        <taxon>Eukaryota</taxon>
        <taxon>Viridiplantae</taxon>
        <taxon>Streptophyta</taxon>
        <taxon>Embryophyta</taxon>
        <taxon>Tracheophyta</taxon>
        <taxon>Spermatophyta</taxon>
        <taxon>Magnoliopsida</taxon>
        <taxon>eudicotyledons</taxon>
        <taxon>Gunneridae</taxon>
        <taxon>Pentapetalae</taxon>
        <taxon>asterids</taxon>
        <taxon>campanulids</taxon>
        <taxon>Apiales</taxon>
        <taxon>Apiaceae</taxon>
        <taxon>Apioideae</taxon>
        <taxon>apioid superclade</taxon>
        <taxon>Tordylieae</taxon>
        <taxon>Tordyliinae</taxon>
        <taxon>Heracleum</taxon>
    </lineage>
</organism>
<sequence length="160" mass="17612">MNYGYTTLKCANCEEHAKKDLACHLCEKVGYVKARIVSLTQEELVVPLMELECSGFEPMGFVLGKGWKAQNPKIGSKFDVDLSSMGFSDYDVKGNCPVAILDARATIRILPTKPKTGSKFDVDLSNMDFSDYDVKGNCPVAILDARATIRILPTKVKKAL</sequence>
<name>A0AAD8HLR4_9APIA</name>
<dbReference type="SUPFAM" id="SSF141678">
    <property type="entry name" value="MAL13P1.257-like"/>
    <property type="match status" value="1"/>
</dbReference>
<accession>A0AAD8HLR4</accession>
<dbReference type="EMBL" id="JAUIZM010000008">
    <property type="protein sequence ID" value="KAK1368981.1"/>
    <property type="molecule type" value="Genomic_DNA"/>
</dbReference>
<dbReference type="Pfam" id="PF05907">
    <property type="entry name" value="CXXC_Zn-b_euk"/>
    <property type="match status" value="1"/>
</dbReference>
<protein>
    <submittedName>
        <fullName evidence="4">Uncharacterized protein</fullName>
    </submittedName>
</protein>
<evidence type="ECO:0000256" key="1">
    <source>
        <dbReference type="ARBA" id="ARBA00007818"/>
    </source>
</evidence>
<dbReference type="Proteomes" id="UP001237642">
    <property type="component" value="Unassembled WGS sequence"/>
</dbReference>
<keyword evidence="2" id="KW-0479">Metal-binding</keyword>
<reference evidence="4" key="2">
    <citation type="submission" date="2023-05" db="EMBL/GenBank/DDBJ databases">
        <authorList>
            <person name="Schelkunov M.I."/>
        </authorList>
    </citation>
    <scope>NUCLEOTIDE SEQUENCE</scope>
    <source>
        <strain evidence="4">Hsosn_3</strain>
        <tissue evidence="4">Leaf</tissue>
    </source>
</reference>
<proteinExistence type="inferred from homology"/>
<comment type="caution">
    <text evidence="4">The sequence shown here is derived from an EMBL/GenBank/DDBJ whole genome shotgun (WGS) entry which is preliminary data.</text>
</comment>
<gene>
    <name evidence="4" type="ORF">POM88_035073</name>
</gene>
<dbReference type="PANTHER" id="PTHR12857">
    <property type="entry name" value="CXXC MOTIF CONTAINING ZINC BINDING PROTEIN"/>
    <property type="match status" value="1"/>
</dbReference>
<evidence type="ECO:0000313" key="5">
    <source>
        <dbReference type="Proteomes" id="UP001237642"/>
    </source>
</evidence>
<comment type="similarity">
    <text evidence="1">Belongs to the UPF0587 family.</text>
</comment>
<evidence type="ECO:0000256" key="2">
    <source>
        <dbReference type="ARBA" id="ARBA00022723"/>
    </source>
</evidence>